<reference evidence="9 10" key="1">
    <citation type="journal article" date="2014" name="BMC Genomics">
        <title>Comparative genome sequencing reveals chemotype-specific gene clusters in the toxigenic black mold Stachybotrys.</title>
        <authorList>
            <person name="Semeiks J."/>
            <person name="Borek D."/>
            <person name="Otwinowski Z."/>
            <person name="Grishin N.V."/>
        </authorList>
    </citation>
    <scope>NUCLEOTIDE SEQUENCE [LARGE SCALE GENOMIC DNA]</scope>
    <source>
        <strain evidence="9 10">IBT 40285</strain>
    </source>
</reference>
<dbReference type="EMBL" id="KL660461">
    <property type="protein sequence ID" value="KFA66401.1"/>
    <property type="molecule type" value="Genomic_DNA"/>
</dbReference>
<sequence length="1644" mass="180995">MSQRRRSQALTSPPERPRPAVPRAAFRQPTQRRRGSTGLSAEPCSLSTLSGNCSGNKLQEAPSVSTSASAPQVSAMFAHFFSHTAAAQPYAEIEMETDDFDTTPTTSARPSLSLLRYEESVGVPSVLLESKSGGYRHHLLKTSTSGPMLMYRHVPAPPVLSRNTSKRPLEPAIQEPGSKGGNNHAQAMASAAPPDTPSENEERLAFISSVQQISPNLGFHGLSDDITQVELQRGWPLAVEDNPVAIPQVFRPIVAARSPVSNPLLAINHGMNNEPSGGDEAFPEMYRSLSRASGTKDVVKFRPPIGHSSLSIHDPVPDCYGSGYRASHSKAKPFGVEADEEYAPISKLSQRQKLSTLDDDDDEYQTLLDAGESKDVGFDYVSSANDKRFLASYKATEMGDNCYTPPLFHGPNPDGSYGSILAKRLSPLSIQSIGDGELHKYHPPISGTKATRSLRSSGGKTRGDYMELLDDSAASISQAEGAHQAGPIALDSLPAHAWIDQHRLPRHVQPPRHVNADHHTIELDAMTHRHQQGINEGANSTAAAAQGEQFSRSYDAGGTAYLKGKDVKPHFIPEFSSMKHAPNHRQDSSAVLRDLLPHPYTSKFTELPSGVGRHRTIGFELRKPSEPMLPSTLPSRRTTCSSDQARCSKTSFDGILFRRAVSDLERLLNEAVAIASQVVNRRHVPPGEGADLLEDDSPYASFDSEDTSKEDHEYFQNVALESPKRVPRADLSKESVRLKRPVMHHAATYSGHPDKPSLIELLEMYSDKHRETPPQDASWRIRRRSGPAQILRRVNVEIPSRNSSRNKTGYSTIGEYRYSIRPEVVHCLHYEKCNPRDETLSCSTEVVDFGSERSYWNMDTQICKGAFDPGSNGINTSASRGIAEPQSTLTHRGGRDAAIPENDTALRSGHHEHGINLKRRSHVSLRGIKGFSLAKSHRRRPIARDWSPIRKRFAAYVACISTFLVGVLLGIYAGLVPSIQYYIIDQSYATVHGNTGCFLGLALPTLFLWPLPLLHGRKPYILFGLVLAMPLLFLQAISVNEQRLTHIRSWRVMLLLPRALIGASLGLASMNFHSILTDLFGASLMSRNPHEEVADEYGTRRHGGGMGVWLGIWTWSWIGSLGIGFLIGATIIDKHPPVWGFYISIMLIAGVVTLNIVCPEVRRSAFRRSVTKVKTEANVSRRLARGEVMMHRVQTGPKWWGQEIYHGMLLSGDMLRQPGFLVVAVYCGWIYAQVVLLIILLGSLVSRHYRLRSPYVGLHVACIALGALLAIPFQKANLFSRSRQQQLNTNRATLEGKRSWSSHLARRAIFTILLPLAGICYAAVSSGPPIYIVFPTIFAMCVGFLSSLAISECSGLIMETFDTSDLSPGMTGRQRGGSGSNPKRTNYSSFPRVTAGYALIHGFAFILAAGATALGGLVRRNLGQQVSTGVVAAILLFLTLLLLIVLIRFKEVQIIPTSKEEEMDKIIELRRKSTERRASMPTDVQAILEEEIAWRPVMIGNPIGKSRRFNLLELGGMSRWQEIRKKNELIDKNIHLNRAAIDHGLEALDDQMSEFRKDAHELIRRASGRNKASKRSHRSDHSSCSGHDSEVDVTGPAPGGRSGATPVAPNQFVERDCFMGQTVTEENEDGDGPSSSPPWTTSLK</sequence>
<evidence type="ECO:0000313" key="9">
    <source>
        <dbReference type="EMBL" id="KFA66401.1"/>
    </source>
</evidence>
<evidence type="ECO:0000256" key="4">
    <source>
        <dbReference type="ARBA" id="ARBA00022692"/>
    </source>
</evidence>
<gene>
    <name evidence="9" type="ORF">S40285_01239</name>
</gene>
<feature type="compositionally biased region" description="Polar residues" evidence="7">
    <location>
        <begin position="448"/>
        <end position="459"/>
    </location>
</feature>
<dbReference type="PANTHER" id="PTHR23502:SF186">
    <property type="entry name" value="MAJOR FACILITATOR SUPERFAMILY (MFS) PROFILE DOMAIN-CONTAINING PROTEIN"/>
    <property type="match status" value="1"/>
</dbReference>
<accession>A0A084QR16</accession>
<organism evidence="9 10">
    <name type="scientific">Stachybotrys chlorohalonatus (strain IBT 40285)</name>
    <dbReference type="NCBI Taxonomy" id="1283841"/>
    <lineage>
        <taxon>Eukaryota</taxon>
        <taxon>Fungi</taxon>
        <taxon>Dikarya</taxon>
        <taxon>Ascomycota</taxon>
        <taxon>Pezizomycotina</taxon>
        <taxon>Sordariomycetes</taxon>
        <taxon>Hypocreomycetidae</taxon>
        <taxon>Hypocreales</taxon>
        <taxon>Stachybotryaceae</taxon>
        <taxon>Stachybotrys</taxon>
    </lineage>
</organism>
<dbReference type="InterPro" id="IPR036259">
    <property type="entry name" value="MFS_trans_sf"/>
</dbReference>
<dbReference type="InParanoid" id="A0A084QR16"/>
<keyword evidence="5 8" id="KW-1133">Transmembrane helix</keyword>
<dbReference type="Gene3D" id="1.20.1250.20">
    <property type="entry name" value="MFS general substrate transporter like domains"/>
    <property type="match status" value="1"/>
</dbReference>
<dbReference type="SUPFAM" id="SSF103473">
    <property type="entry name" value="MFS general substrate transporter"/>
    <property type="match status" value="1"/>
</dbReference>
<feature type="compositionally biased region" description="Polar residues" evidence="7">
    <location>
        <begin position="45"/>
        <end position="61"/>
    </location>
</feature>
<dbReference type="OrthoDB" id="10250282at2759"/>
<evidence type="ECO:0000313" key="10">
    <source>
        <dbReference type="Proteomes" id="UP000028524"/>
    </source>
</evidence>
<feature type="transmembrane region" description="Helical" evidence="8">
    <location>
        <begin position="1138"/>
        <end position="1158"/>
    </location>
</feature>
<dbReference type="Proteomes" id="UP000028524">
    <property type="component" value="Unassembled WGS sequence"/>
</dbReference>
<keyword evidence="10" id="KW-1185">Reference proteome</keyword>
<feature type="transmembrane region" description="Helical" evidence="8">
    <location>
        <begin position="1106"/>
        <end position="1132"/>
    </location>
</feature>
<dbReference type="PANTHER" id="PTHR23502">
    <property type="entry name" value="MAJOR FACILITATOR SUPERFAMILY"/>
    <property type="match status" value="1"/>
</dbReference>
<feature type="compositionally biased region" description="Polar residues" evidence="7">
    <location>
        <begin position="1633"/>
        <end position="1644"/>
    </location>
</feature>
<feature type="transmembrane region" description="Helical" evidence="8">
    <location>
        <begin position="987"/>
        <end position="1008"/>
    </location>
</feature>
<keyword evidence="4 8" id="KW-0812">Transmembrane</keyword>
<evidence type="ECO:0000256" key="2">
    <source>
        <dbReference type="ARBA" id="ARBA00022448"/>
    </source>
</evidence>
<feature type="transmembrane region" description="Helical" evidence="8">
    <location>
        <begin position="1393"/>
        <end position="1418"/>
    </location>
</feature>
<feature type="region of interest" description="Disordered" evidence="7">
    <location>
        <begin position="1"/>
        <end position="61"/>
    </location>
</feature>
<feature type="transmembrane region" description="Helical" evidence="8">
    <location>
        <begin position="1220"/>
        <end position="1244"/>
    </location>
</feature>
<evidence type="ECO:0000256" key="6">
    <source>
        <dbReference type="ARBA" id="ARBA00023136"/>
    </source>
</evidence>
<dbReference type="CDD" id="cd06174">
    <property type="entry name" value="MFS"/>
    <property type="match status" value="1"/>
</dbReference>
<feature type="transmembrane region" description="Helical" evidence="8">
    <location>
        <begin position="953"/>
        <end position="975"/>
    </location>
</feature>
<feature type="region of interest" description="Disordered" evidence="7">
    <location>
        <begin position="440"/>
        <end position="459"/>
    </location>
</feature>
<feature type="transmembrane region" description="Helical" evidence="8">
    <location>
        <begin position="1430"/>
        <end position="1449"/>
    </location>
</feature>
<feature type="compositionally biased region" description="Basic residues" evidence="7">
    <location>
        <begin position="1566"/>
        <end position="1578"/>
    </location>
</feature>
<evidence type="ECO:0000256" key="7">
    <source>
        <dbReference type="SAM" id="MobiDB-lite"/>
    </source>
</evidence>
<keyword evidence="6 8" id="KW-0472">Membrane</keyword>
<evidence type="ECO:0000256" key="3">
    <source>
        <dbReference type="ARBA" id="ARBA00022475"/>
    </source>
</evidence>
<evidence type="ECO:0000256" key="8">
    <source>
        <dbReference type="SAM" id="Phobius"/>
    </source>
</evidence>
<evidence type="ECO:0000256" key="5">
    <source>
        <dbReference type="ARBA" id="ARBA00022989"/>
    </source>
</evidence>
<feature type="transmembrane region" description="Helical" evidence="8">
    <location>
        <begin position="1020"/>
        <end position="1039"/>
    </location>
</feature>
<feature type="region of interest" description="Disordered" evidence="7">
    <location>
        <begin position="160"/>
        <end position="200"/>
    </location>
</feature>
<keyword evidence="2" id="KW-0813">Transport</keyword>
<name>A0A084QR16_STAC4</name>
<proteinExistence type="predicted"/>
<protein>
    <recommendedName>
        <fullName evidence="11">Major facilitator superfamily (MFS) profile domain-containing protein</fullName>
    </recommendedName>
</protein>
<feature type="region of interest" description="Disordered" evidence="7">
    <location>
        <begin position="1564"/>
        <end position="1644"/>
    </location>
</feature>
<evidence type="ECO:0008006" key="11">
    <source>
        <dbReference type="Google" id="ProtNLM"/>
    </source>
</evidence>
<feature type="region of interest" description="Disordered" evidence="7">
    <location>
        <begin position="686"/>
        <end position="710"/>
    </location>
</feature>
<evidence type="ECO:0000256" key="1">
    <source>
        <dbReference type="ARBA" id="ARBA00004651"/>
    </source>
</evidence>
<feature type="transmembrane region" description="Helical" evidence="8">
    <location>
        <begin position="1256"/>
        <end position="1273"/>
    </location>
</feature>
<comment type="subcellular location">
    <subcellularLocation>
        <location evidence="1">Cell membrane</location>
        <topology evidence="1">Multi-pass membrane protein</topology>
    </subcellularLocation>
</comment>
<feature type="transmembrane region" description="Helical" evidence="8">
    <location>
        <begin position="1304"/>
        <end position="1324"/>
    </location>
</feature>
<dbReference type="HOGENOM" id="CLU_002903_0_0_1"/>
<dbReference type="GO" id="GO:0005886">
    <property type="term" value="C:plasma membrane"/>
    <property type="evidence" value="ECO:0007669"/>
    <property type="project" value="UniProtKB-SubCell"/>
</dbReference>
<keyword evidence="3" id="KW-1003">Cell membrane</keyword>
<feature type="transmembrane region" description="Helical" evidence="8">
    <location>
        <begin position="1330"/>
        <end position="1350"/>
    </location>
</feature>
<dbReference type="STRING" id="1283841.A0A084QR16"/>
<dbReference type="GO" id="GO:0022857">
    <property type="term" value="F:transmembrane transporter activity"/>
    <property type="evidence" value="ECO:0007669"/>
    <property type="project" value="TreeGrafter"/>
</dbReference>